<dbReference type="EMBL" id="LAZR01033466">
    <property type="protein sequence ID" value="KKL47993.1"/>
    <property type="molecule type" value="Genomic_DNA"/>
</dbReference>
<accession>A0A0F9CF43</accession>
<dbReference type="InterPro" id="IPR000415">
    <property type="entry name" value="Nitroreductase-like"/>
</dbReference>
<dbReference type="AlphaFoldDB" id="A0A0F9CF43"/>
<evidence type="ECO:0000256" key="1">
    <source>
        <dbReference type="ARBA" id="ARBA00007118"/>
    </source>
</evidence>
<dbReference type="SUPFAM" id="SSF55469">
    <property type="entry name" value="FMN-dependent nitroreductase-like"/>
    <property type="match status" value="1"/>
</dbReference>
<evidence type="ECO:0000256" key="2">
    <source>
        <dbReference type="ARBA" id="ARBA00023002"/>
    </source>
</evidence>
<sequence>MSSMVESIRIRTSSRSYDKRPLEPKKRKQIEDYLSSNKKGPFGSTVRFQLFGFTEGEQGQTENLATYGVIKGTPLFIVGAVMSTDKAMEDYGYCMEKNILVATSLGLGTCWLGGFFKRSAFARRIGLTAHEVIPAVSPLGYATEKKTLTDSLFKFLARSKTRKPWEKLFYSNDFNTSLIKSDVKRYAICLEAVRLAPSASNQQPWRILREQGNNTFHFYLRRAKMYAKAIKRIDLQKVDMGIAMCHFELAARELGLKGNWQQQETRISSEDKEYITSWKE</sequence>
<proteinExistence type="inferred from homology"/>
<dbReference type="PANTHER" id="PTHR43673:SF10">
    <property type="entry name" value="NADH DEHYDROGENASE_NAD(P)H NITROREDUCTASE XCC3605-RELATED"/>
    <property type="match status" value="1"/>
</dbReference>
<evidence type="ECO:0000313" key="5">
    <source>
        <dbReference type="EMBL" id="KKL47993.1"/>
    </source>
</evidence>
<comment type="similarity">
    <text evidence="1">Belongs to the nitroreductase family.</text>
</comment>
<dbReference type="Gene3D" id="3.40.109.30">
    <property type="entry name" value="putative nitroreductase (tm1586), domain 2"/>
    <property type="match status" value="1"/>
</dbReference>
<dbReference type="InterPro" id="IPR029478">
    <property type="entry name" value="TM1586_NiRdase"/>
</dbReference>
<keyword evidence="2" id="KW-0560">Oxidoreductase</keyword>
<name>A0A0F9CF43_9ZZZZ</name>
<protein>
    <recommendedName>
        <fullName evidence="4">Putative nitroreductase TM1586 domain-containing protein</fullName>
    </recommendedName>
</protein>
<reference evidence="5" key="1">
    <citation type="journal article" date="2015" name="Nature">
        <title>Complex archaea that bridge the gap between prokaryotes and eukaryotes.</title>
        <authorList>
            <person name="Spang A."/>
            <person name="Saw J.H."/>
            <person name="Jorgensen S.L."/>
            <person name="Zaremba-Niedzwiedzka K."/>
            <person name="Martijn J."/>
            <person name="Lind A.E."/>
            <person name="van Eijk R."/>
            <person name="Schleper C."/>
            <person name="Guy L."/>
            <person name="Ettema T.J."/>
        </authorList>
    </citation>
    <scope>NUCLEOTIDE SEQUENCE</scope>
</reference>
<feature type="compositionally biased region" description="Polar residues" evidence="3">
    <location>
        <begin position="1"/>
        <end position="15"/>
    </location>
</feature>
<dbReference type="PANTHER" id="PTHR43673">
    <property type="entry name" value="NAD(P)H NITROREDUCTASE YDGI-RELATED"/>
    <property type="match status" value="1"/>
</dbReference>
<organism evidence="5">
    <name type="scientific">marine sediment metagenome</name>
    <dbReference type="NCBI Taxonomy" id="412755"/>
    <lineage>
        <taxon>unclassified sequences</taxon>
        <taxon>metagenomes</taxon>
        <taxon>ecological metagenomes</taxon>
    </lineage>
</organism>
<dbReference type="CDD" id="cd02062">
    <property type="entry name" value="Nitro_FMN_reductase"/>
    <property type="match status" value="1"/>
</dbReference>
<feature type="domain" description="Putative nitroreductase TM1586" evidence="4">
    <location>
        <begin position="5"/>
        <end position="251"/>
    </location>
</feature>
<dbReference type="GO" id="GO:0016491">
    <property type="term" value="F:oxidoreductase activity"/>
    <property type="evidence" value="ECO:0007669"/>
    <property type="project" value="UniProtKB-KW"/>
</dbReference>
<gene>
    <name evidence="5" type="ORF">LCGC14_2329980</name>
</gene>
<dbReference type="Pfam" id="PF14512">
    <property type="entry name" value="TM1586_NiRdase"/>
    <property type="match status" value="1"/>
</dbReference>
<evidence type="ECO:0000259" key="4">
    <source>
        <dbReference type="Pfam" id="PF14512"/>
    </source>
</evidence>
<evidence type="ECO:0000256" key="3">
    <source>
        <dbReference type="SAM" id="MobiDB-lite"/>
    </source>
</evidence>
<dbReference type="Gene3D" id="3.40.109.10">
    <property type="entry name" value="NADH Oxidase"/>
    <property type="match status" value="1"/>
</dbReference>
<comment type="caution">
    <text evidence="5">The sequence shown here is derived from an EMBL/GenBank/DDBJ whole genome shotgun (WGS) entry which is preliminary data.</text>
</comment>
<feature type="region of interest" description="Disordered" evidence="3">
    <location>
        <begin position="1"/>
        <end position="25"/>
    </location>
</feature>